<name>A0A2V1MXG8_9LACO</name>
<feature type="transmembrane region" description="Helical" evidence="1">
    <location>
        <begin position="172"/>
        <end position="190"/>
    </location>
</feature>
<proteinExistence type="predicted"/>
<comment type="caution">
    <text evidence="2">The sequence shown here is derived from an EMBL/GenBank/DDBJ whole genome shotgun (WGS) entry which is preliminary data.</text>
</comment>
<keyword evidence="1" id="KW-0812">Transmembrane</keyword>
<feature type="transmembrane region" description="Helical" evidence="1">
    <location>
        <begin position="21"/>
        <end position="44"/>
    </location>
</feature>
<dbReference type="AlphaFoldDB" id="A0A2V1MXG8"/>
<feature type="transmembrane region" description="Helical" evidence="1">
    <location>
        <begin position="56"/>
        <end position="74"/>
    </location>
</feature>
<keyword evidence="1" id="KW-0472">Membrane</keyword>
<evidence type="ECO:0000256" key="1">
    <source>
        <dbReference type="SAM" id="Phobius"/>
    </source>
</evidence>
<sequence length="252" mass="28766">MTRFKSVFAYTFNRMIRQLAATFIIVLLFLVAVPLFFAVISGTLSEYSIMDAVRSGVYPMVVGWFLIVIGAETYPQFKMMIQNGVSRLTYWRAKVCAILLITFIGTIFNLVYNWVARFSISGIHLAYSQFFTNPAMNILVDFGFEFLILTAVAMTAMAVGSILSLFSRRGQFAWIFLTPIALIVLLIWLINFQERAGLLDETWIVNFLKFLLGFRQQFGHYNPLVPEVTLVIYSGIMAAVSRFFFGQLKIKK</sequence>
<organism evidence="2 3">
    <name type="scientific">Levilactobacillus bambusae</name>
    <dbReference type="NCBI Taxonomy" id="2024736"/>
    <lineage>
        <taxon>Bacteria</taxon>
        <taxon>Bacillati</taxon>
        <taxon>Bacillota</taxon>
        <taxon>Bacilli</taxon>
        <taxon>Lactobacillales</taxon>
        <taxon>Lactobacillaceae</taxon>
        <taxon>Levilactobacillus</taxon>
    </lineage>
</organism>
<accession>A0A2V1MXG8</accession>
<dbReference type="EMBL" id="QCXQ01000006">
    <property type="protein sequence ID" value="PWF99541.1"/>
    <property type="molecule type" value="Genomic_DNA"/>
</dbReference>
<feature type="transmembrane region" description="Helical" evidence="1">
    <location>
        <begin position="95"/>
        <end position="115"/>
    </location>
</feature>
<evidence type="ECO:0000313" key="3">
    <source>
        <dbReference type="Proteomes" id="UP000245080"/>
    </source>
</evidence>
<reference evidence="2 3" key="1">
    <citation type="journal article" date="2018" name="Int. J. Syst. Evol. Microbiol.">
        <title>Lactobacillus bambusae sp. nov., isolated from a traditional fermented Ma-bamboo shoots of Taiwan.</title>
        <authorList>
            <person name="Wang L.-T."/>
        </authorList>
    </citation>
    <scope>NUCLEOTIDE SEQUENCE [LARGE SCALE GENOMIC DNA]</scope>
    <source>
        <strain evidence="2 3">BS-W1</strain>
    </source>
</reference>
<evidence type="ECO:0000313" key="2">
    <source>
        <dbReference type="EMBL" id="PWF99541.1"/>
    </source>
</evidence>
<protein>
    <submittedName>
        <fullName evidence="2">Uncharacterized protein</fullName>
    </submittedName>
</protein>
<keyword evidence="1" id="KW-1133">Transmembrane helix</keyword>
<dbReference type="OrthoDB" id="2249484at2"/>
<dbReference type="Proteomes" id="UP000245080">
    <property type="component" value="Unassembled WGS sequence"/>
</dbReference>
<gene>
    <name evidence="2" type="ORF">DCM90_08850</name>
</gene>
<keyword evidence="3" id="KW-1185">Reference proteome</keyword>
<feature type="transmembrane region" description="Helical" evidence="1">
    <location>
        <begin position="228"/>
        <end position="245"/>
    </location>
</feature>
<feature type="transmembrane region" description="Helical" evidence="1">
    <location>
        <begin position="135"/>
        <end position="160"/>
    </location>
</feature>
<dbReference type="RefSeq" id="WP_109250999.1">
    <property type="nucleotide sequence ID" value="NZ_QCXQ01000006.1"/>
</dbReference>